<sequence length="434" mass="49332">MDKNGNPFPPRFLELKREIASSFPDFEARLTQAWKEVIEELTTFSERVSQAGTDYIPQTNYRDLEKLSTEEIDVIKRRGCVVIRDIVDDEKAIAWRESLREFIKANPGVEGIPEDDKQFFQLYWTKAQVQARADPDLLKAIIWLNYLYHDKTKKKSENVDLSVPLTYADRFRIRKAGVTWGVHPPHIDGGSIERWEDPAFRKCFEDILSGQWRQHDAYDLQGRLDARSSLYGRPGQATVFRTFQGWLSMSETGPSQGTLKVFPDVLLSNAYIILRPFFKPLVPIESPDILDPKNWALNLETAEFPGIWGRDGGWAGPHPTPTSHPHLFLDKTMTSVPKVKPGDGVFWHCDVIHSVEEEHTGNEDSAVMYIPAVPFTDKNADYVRRQKECFLKGERPPDFPKGEAEAAFIGIATANDIDNDLGRKAMGLQAITVA</sequence>
<evidence type="ECO:0000313" key="2">
    <source>
        <dbReference type="Proteomes" id="UP000559027"/>
    </source>
</evidence>
<evidence type="ECO:0008006" key="3">
    <source>
        <dbReference type="Google" id="ProtNLM"/>
    </source>
</evidence>
<name>A0A8H5G6J2_9AGAR</name>
<dbReference type="EMBL" id="JAACJO010000004">
    <property type="protein sequence ID" value="KAF5359337.1"/>
    <property type="molecule type" value="Genomic_DNA"/>
</dbReference>
<dbReference type="Gene3D" id="2.60.120.330">
    <property type="entry name" value="B-lactam Antibiotic, Isopenicillin N Synthase, Chain"/>
    <property type="match status" value="1"/>
</dbReference>
<gene>
    <name evidence="1" type="ORF">D9756_003016</name>
</gene>
<keyword evidence="2" id="KW-1185">Reference proteome</keyword>
<dbReference type="InterPro" id="IPR027443">
    <property type="entry name" value="IPNS-like_sf"/>
</dbReference>
<dbReference type="OrthoDB" id="8249012at2759"/>
<protein>
    <recommendedName>
        <fullName evidence="3">DUF1479-domain-containing protein</fullName>
    </recommendedName>
</protein>
<dbReference type="PANTHER" id="PTHR30613">
    <property type="entry name" value="UNCHARACTERIZED PROTEIN YBIU-RELATED"/>
    <property type="match status" value="1"/>
</dbReference>
<organism evidence="1 2">
    <name type="scientific">Leucocoprinus leucothites</name>
    <dbReference type="NCBI Taxonomy" id="201217"/>
    <lineage>
        <taxon>Eukaryota</taxon>
        <taxon>Fungi</taxon>
        <taxon>Dikarya</taxon>
        <taxon>Basidiomycota</taxon>
        <taxon>Agaricomycotina</taxon>
        <taxon>Agaricomycetes</taxon>
        <taxon>Agaricomycetidae</taxon>
        <taxon>Agaricales</taxon>
        <taxon>Agaricineae</taxon>
        <taxon>Agaricaceae</taxon>
        <taxon>Leucocoprinus</taxon>
    </lineage>
</organism>
<reference evidence="1 2" key="1">
    <citation type="journal article" date="2020" name="ISME J.">
        <title>Uncovering the hidden diversity of litter-decomposition mechanisms in mushroom-forming fungi.</title>
        <authorList>
            <person name="Floudas D."/>
            <person name="Bentzer J."/>
            <person name="Ahren D."/>
            <person name="Johansson T."/>
            <person name="Persson P."/>
            <person name="Tunlid A."/>
        </authorList>
    </citation>
    <scope>NUCLEOTIDE SEQUENCE [LARGE SCALE GENOMIC DNA]</scope>
    <source>
        <strain evidence="1 2">CBS 146.42</strain>
    </source>
</reference>
<dbReference type="Pfam" id="PF07350">
    <property type="entry name" value="Gig2-like"/>
    <property type="match status" value="1"/>
</dbReference>
<dbReference type="InterPro" id="IPR010856">
    <property type="entry name" value="Gig2-like"/>
</dbReference>
<evidence type="ECO:0000313" key="1">
    <source>
        <dbReference type="EMBL" id="KAF5359337.1"/>
    </source>
</evidence>
<comment type="caution">
    <text evidence="1">The sequence shown here is derived from an EMBL/GenBank/DDBJ whole genome shotgun (WGS) entry which is preliminary data.</text>
</comment>
<dbReference type="SUPFAM" id="SSF51197">
    <property type="entry name" value="Clavaminate synthase-like"/>
    <property type="match status" value="1"/>
</dbReference>
<accession>A0A8H5G6J2</accession>
<dbReference type="PANTHER" id="PTHR30613:SF1">
    <property type="entry name" value="DUF1479 DOMAIN PROTEIN (AFU_ORTHOLOGUE AFUA_5G09280)"/>
    <property type="match status" value="1"/>
</dbReference>
<dbReference type="Proteomes" id="UP000559027">
    <property type="component" value="Unassembled WGS sequence"/>
</dbReference>
<proteinExistence type="predicted"/>
<dbReference type="AlphaFoldDB" id="A0A8H5G6J2"/>